<evidence type="ECO:0000259" key="1">
    <source>
        <dbReference type="Pfam" id="PF01206"/>
    </source>
</evidence>
<dbReference type="InterPro" id="IPR001455">
    <property type="entry name" value="TusA-like"/>
</dbReference>
<evidence type="ECO:0000313" key="2">
    <source>
        <dbReference type="EMBL" id="KIH76371.1"/>
    </source>
</evidence>
<dbReference type="InterPro" id="IPR027396">
    <property type="entry name" value="DsrEFH-like"/>
</dbReference>
<dbReference type="Pfam" id="PF01206">
    <property type="entry name" value="TusA"/>
    <property type="match status" value="1"/>
</dbReference>
<evidence type="ECO:0000313" key="3">
    <source>
        <dbReference type="Proteomes" id="UP000035068"/>
    </source>
</evidence>
<reference evidence="2 3" key="1">
    <citation type="submission" date="2014-12" db="EMBL/GenBank/DDBJ databases">
        <title>Genomes of Geoalkalibacter ferrihydriticus and Geoalkalibacter subterraneus, two haloalkaliphilic metal-reducing members of the Geobacteraceae.</title>
        <authorList>
            <person name="Badalamenti J.P."/>
            <person name="Torres C.I."/>
            <person name="Krajmalnik-Brown R."/>
            <person name="Bond D.R."/>
        </authorList>
    </citation>
    <scope>NUCLEOTIDE SEQUENCE [LARGE SCALE GENOMIC DNA]</scope>
    <source>
        <strain evidence="2 3">DSM 17813</strain>
    </source>
</reference>
<dbReference type="InterPro" id="IPR036868">
    <property type="entry name" value="TusA-like_sf"/>
</dbReference>
<comment type="caution">
    <text evidence="2">The sequence shown here is derived from an EMBL/GenBank/DDBJ whole genome shotgun (WGS) entry which is preliminary data.</text>
</comment>
<proteinExistence type="predicted"/>
<dbReference type="RefSeq" id="WP_040098794.1">
    <property type="nucleotide sequence ID" value="NZ_JWJD01000003.1"/>
</dbReference>
<dbReference type="NCBIfam" id="TIGR03527">
    <property type="entry name" value="selenium_YedF"/>
    <property type="match status" value="1"/>
</dbReference>
<keyword evidence="3" id="KW-1185">Reference proteome</keyword>
<organism evidence="2 3">
    <name type="scientific">Geoalkalibacter ferrihydriticus DSM 17813</name>
    <dbReference type="NCBI Taxonomy" id="1121915"/>
    <lineage>
        <taxon>Bacteria</taxon>
        <taxon>Pseudomonadati</taxon>
        <taxon>Thermodesulfobacteriota</taxon>
        <taxon>Desulfuromonadia</taxon>
        <taxon>Desulfuromonadales</taxon>
        <taxon>Geoalkalibacteraceae</taxon>
        <taxon>Geoalkalibacter</taxon>
    </lineage>
</organism>
<feature type="domain" description="UPF0033" evidence="1">
    <location>
        <begin position="3"/>
        <end position="62"/>
    </location>
</feature>
<dbReference type="Gene3D" id="3.30.110.40">
    <property type="entry name" value="TusA-like domain"/>
    <property type="match status" value="1"/>
</dbReference>
<dbReference type="AlphaFoldDB" id="A0A0C2HHA6"/>
<sequence>MQTLDCREQKCPHPVIETRKLILASRGEPLEVLVGDETARENVTRMAQSQGYQVSGNPIEGGFALHLSRGEKATPTLPQQAPAGQTLVYISAETMGAGSDELGRVLLKNFFFTLAELETPPSSIFFVNAGVKLVCSDSEVRETLEKLACAGTDIAACGLCLEYFHIKDQIAVGRVTNMLDIVTSLSEAGRVIRP</sequence>
<name>A0A0C2HHA6_9BACT</name>
<dbReference type="EMBL" id="JWJD01000003">
    <property type="protein sequence ID" value="KIH76371.1"/>
    <property type="molecule type" value="Genomic_DNA"/>
</dbReference>
<gene>
    <name evidence="2" type="ORF">GFER_09005</name>
</gene>
<accession>A0A0C2HHA6</accession>
<dbReference type="InterPro" id="IPR019870">
    <property type="entry name" value="Se_metab_YedF"/>
</dbReference>
<dbReference type="SUPFAM" id="SSF64307">
    <property type="entry name" value="SirA-like"/>
    <property type="match status" value="1"/>
</dbReference>
<protein>
    <recommendedName>
        <fullName evidence="1">UPF0033 domain-containing protein</fullName>
    </recommendedName>
</protein>
<dbReference type="SUPFAM" id="SSF75169">
    <property type="entry name" value="DsrEFH-like"/>
    <property type="match status" value="1"/>
</dbReference>
<dbReference type="Proteomes" id="UP000035068">
    <property type="component" value="Unassembled WGS sequence"/>
</dbReference>